<proteinExistence type="predicted"/>
<dbReference type="InterPro" id="IPR025641">
    <property type="entry name" value="DUF4340"/>
</dbReference>
<reference evidence="2 3" key="1">
    <citation type="submission" date="2016-10" db="EMBL/GenBank/DDBJ databases">
        <authorList>
            <person name="de Groot N.N."/>
        </authorList>
    </citation>
    <scope>NUCLEOTIDE SEQUENCE [LARGE SCALE GENOMIC DNA]</scope>
    <source>
        <strain evidence="2 3">JCM 18415</strain>
    </source>
</reference>
<sequence>MRNRILIVAVLVILALTAVALQMRSSERIDELASRELLSPEQQQQLAGLERITLSKGESSVELALLDGNWGVLSHAGFPVQKERLAALLHALRGARVIEEKTSNPDHHARLGLATDDATHPPLQVQLHAAGEDFGVIYGNRVGNGQLVRFVGSDQVLLINRPFGMSVNPQDWLSLQVVDMPLTLVSRARWQHADGETLELSKAAEGEYNLQLEGADAEQGGNERQINSMVLALVNLRAQNVALREELALPEPMLQMQVDTWAGSELQASLYNLEGRYWLLIDSYTAAEADSELQVNADSRWAYQVGVADMENLTRRRQDLLRSGESD</sequence>
<evidence type="ECO:0000313" key="3">
    <source>
        <dbReference type="Proteomes" id="UP000242815"/>
    </source>
</evidence>
<evidence type="ECO:0000259" key="1">
    <source>
        <dbReference type="Pfam" id="PF14238"/>
    </source>
</evidence>
<protein>
    <recommendedName>
        <fullName evidence="1">DUF4340 domain-containing protein</fullName>
    </recommendedName>
</protein>
<accession>A0A1I5ZR74</accession>
<dbReference type="OrthoDB" id="7008377at2"/>
<dbReference type="Pfam" id="PF14238">
    <property type="entry name" value="DUF4340"/>
    <property type="match status" value="1"/>
</dbReference>
<dbReference type="RefSeq" id="WP_090536199.1">
    <property type="nucleotide sequence ID" value="NZ_FOYD01000001.1"/>
</dbReference>
<evidence type="ECO:0000313" key="2">
    <source>
        <dbReference type="EMBL" id="SFQ58984.1"/>
    </source>
</evidence>
<name>A0A1I5ZR74_9GAMM</name>
<dbReference type="Proteomes" id="UP000242815">
    <property type="component" value="Unassembled WGS sequence"/>
</dbReference>
<dbReference type="STRING" id="1002526.SAMN05216578_101260"/>
<dbReference type="AlphaFoldDB" id="A0A1I5ZR74"/>
<organism evidence="2 3">
    <name type="scientific">Halopseudomonas formosensis</name>
    <dbReference type="NCBI Taxonomy" id="1002526"/>
    <lineage>
        <taxon>Bacteria</taxon>
        <taxon>Pseudomonadati</taxon>
        <taxon>Pseudomonadota</taxon>
        <taxon>Gammaproteobacteria</taxon>
        <taxon>Pseudomonadales</taxon>
        <taxon>Pseudomonadaceae</taxon>
        <taxon>Halopseudomonas</taxon>
    </lineage>
</organism>
<gene>
    <name evidence="2" type="ORF">SAMN05216578_101260</name>
</gene>
<feature type="domain" description="DUF4340" evidence="1">
    <location>
        <begin position="70"/>
        <end position="242"/>
    </location>
</feature>
<dbReference type="EMBL" id="FOYD01000001">
    <property type="protein sequence ID" value="SFQ58984.1"/>
    <property type="molecule type" value="Genomic_DNA"/>
</dbReference>